<sequence>MKRIAKPLALLAVTLLCLGLTVLLVGWSDIQELRRAKNWQVTEFPDPKGELAGVTVSVDQARAMIVPGKTDRAVVYLRLGLSGEAMADWGWCNVSLTDPKGREWFPLFNEVGNTAIELLGDGGNSGQSCDSSLRSPPEDGGPSFSDQAFLVPVDMLDKLRVELSGVNTRPKAVSLPFKPVLRLPPG</sequence>
<proteinExistence type="predicted"/>
<dbReference type="EMBL" id="VLKU01000003">
    <property type="protein sequence ID" value="TWI36003.1"/>
    <property type="molecule type" value="Genomic_DNA"/>
</dbReference>
<keyword evidence="3" id="KW-1185">Reference proteome</keyword>
<reference evidence="2 3" key="1">
    <citation type="journal article" date="2015" name="Stand. Genomic Sci.">
        <title>Genomic Encyclopedia of Bacterial and Archaeal Type Strains, Phase III: the genomes of soil and plant-associated and newly described type strains.</title>
        <authorList>
            <person name="Whitman W.B."/>
            <person name="Woyke T."/>
            <person name="Klenk H.P."/>
            <person name="Zhou Y."/>
            <person name="Lilburn T.G."/>
            <person name="Beck B.J."/>
            <person name="De Vos P."/>
            <person name="Vandamme P."/>
            <person name="Eisen J.A."/>
            <person name="Garrity G."/>
            <person name="Hugenholtz P."/>
            <person name="Kyrpides N.C."/>
        </authorList>
    </citation>
    <scope>NUCLEOTIDE SEQUENCE [LARGE SCALE GENOMIC DNA]</scope>
    <source>
        <strain evidence="2 3">CGMCC 1.5364</strain>
    </source>
</reference>
<dbReference type="AlphaFoldDB" id="A0A562NV59"/>
<comment type="caution">
    <text evidence="2">The sequence shown here is derived from an EMBL/GenBank/DDBJ whole genome shotgun (WGS) entry which is preliminary data.</text>
</comment>
<dbReference type="OrthoDB" id="7348044at2"/>
<organism evidence="2 3">
    <name type="scientific">Paracoccus sulfuroxidans</name>
    <dbReference type="NCBI Taxonomy" id="384678"/>
    <lineage>
        <taxon>Bacteria</taxon>
        <taxon>Pseudomonadati</taxon>
        <taxon>Pseudomonadota</taxon>
        <taxon>Alphaproteobacteria</taxon>
        <taxon>Rhodobacterales</taxon>
        <taxon>Paracoccaceae</taxon>
        <taxon>Paracoccus</taxon>
    </lineage>
</organism>
<dbReference type="Proteomes" id="UP000316225">
    <property type="component" value="Unassembled WGS sequence"/>
</dbReference>
<name>A0A562NV59_9RHOB</name>
<evidence type="ECO:0000313" key="2">
    <source>
        <dbReference type="EMBL" id="TWI36003.1"/>
    </source>
</evidence>
<accession>A0A562NV59</accession>
<gene>
    <name evidence="2" type="ORF">IQ24_01364</name>
</gene>
<dbReference type="RefSeq" id="WP_145397053.1">
    <property type="nucleotide sequence ID" value="NZ_VLKU01000003.1"/>
</dbReference>
<feature type="region of interest" description="Disordered" evidence="1">
    <location>
        <begin position="123"/>
        <end position="144"/>
    </location>
</feature>
<protein>
    <submittedName>
        <fullName evidence="2">Uncharacterized protein</fullName>
    </submittedName>
</protein>
<evidence type="ECO:0000313" key="3">
    <source>
        <dbReference type="Proteomes" id="UP000316225"/>
    </source>
</evidence>
<evidence type="ECO:0000256" key="1">
    <source>
        <dbReference type="SAM" id="MobiDB-lite"/>
    </source>
</evidence>